<dbReference type="AlphaFoldDB" id="M0JM81"/>
<sequence length="108" mass="11580">MKPVMSQGDSNDFDTSPILDIIDAVVAAVEKEREFEVANIPLVVSAITVLELYIGVVRGQTGRGSEGRAHTRGAPIEVVLDSSALANTNLSISRRAGRLFGECIANRR</sequence>
<dbReference type="EMBL" id="AOLR01000055">
    <property type="protein sequence ID" value="EMA08795.1"/>
    <property type="molecule type" value="Genomic_DNA"/>
</dbReference>
<accession>M0JM81</accession>
<gene>
    <name evidence="1" type="ORF">C436_20238</name>
</gene>
<reference evidence="1 2" key="1">
    <citation type="journal article" date="2014" name="PLoS Genet.">
        <title>Phylogenetically driven sequencing of extremely halophilic archaea reveals strategies for static and dynamic osmo-response.</title>
        <authorList>
            <person name="Becker E.A."/>
            <person name="Seitzer P.M."/>
            <person name="Tritt A."/>
            <person name="Larsen D."/>
            <person name="Krusor M."/>
            <person name="Yao A.I."/>
            <person name="Wu D."/>
            <person name="Madern D."/>
            <person name="Eisen J.A."/>
            <person name="Darling A.E."/>
            <person name="Facciotti M.T."/>
        </authorList>
    </citation>
    <scope>NUCLEOTIDE SEQUENCE [LARGE SCALE GENOMIC DNA]</scope>
    <source>
        <strain evidence="1 2">ATCC 33800</strain>
    </source>
</reference>
<dbReference type="Proteomes" id="UP000011659">
    <property type="component" value="Unassembled WGS sequence"/>
</dbReference>
<name>M0JM81_9EURY</name>
<keyword evidence="2" id="KW-1185">Reference proteome</keyword>
<protein>
    <submittedName>
        <fullName evidence="1">PilT protein domain-containing protein</fullName>
    </submittedName>
</protein>
<comment type="caution">
    <text evidence="1">The sequence shown here is derived from an EMBL/GenBank/DDBJ whole genome shotgun (WGS) entry which is preliminary data.</text>
</comment>
<proteinExistence type="predicted"/>
<evidence type="ECO:0000313" key="1">
    <source>
        <dbReference type="EMBL" id="EMA08795.1"/>
    </source>
</evidence>
<evidence type="ECO:0000313" key="2">
    <source>
        <dbReference type="Proteomes" id="UP000011659"/>
    </source>
</evidence>
<organism evidence="1 2">
    <name type="scientific">Haloarcula marismortui ATCC 33800</name>
    <dbReference type="NCBI Taxonomy" id="662476"/>
    <lineage>
        <taxon>Archaea</taxon>
        <taxon>Methanobacteriati</taxon>
        <taxon>Methanobacteriota</taxon>
        <taxon>Stenosarchaea group</taxon>
        <taxon>Halobacteria</taxon>
        <taxon>Halobacteriales</taxon>
        <taxon>Haloarculaceae</taxon>
        <taxon>Haloarcula</taxon>
    </lineage>
</organism>